<keyword evidence="2" id="KW-0812">Transmembrane</keyword>
<comment type="caution">
    <text evidence="5">The sequence shown here is derived from an EMBL/GenBank/DDBJ whole genome shotgun (WGS) entry which is preliminary data.</text>
</comment>
<gene>
    <name evidence="5" type="ORF">GCM10009839_40690</name>
</gene>
<feature type="compositionally biased region" description="Low complexity" evidence="1">
    <location>
        <begin position="42"/>
        <end position="55"/>
    </location>
</feature>
<name>A0ABP5FYV6_9ACTN</name>
<proteinExistence type="predicted"/>
<dbReference type="InterPro" id="IPR027787">
    <property type="entry name" value="Alpha/beta-hydrolase_catalytic"/>
</dbReference>
<feature type="transmembrane region" description="Helical" evidence="2">
    <location>
        <begin position="199"/>
        <end position="217"/>
    </location>
</feature>
<feature type="compositionally biased region" description="Basic and acidic residues" evidence="1">
    <location>
        <begin position="30"/>
        <end position="41"/>
    </location>
</feature>
<keyword evidence="2" id="KW-0472">Membrane</keyword>
<evidence type="ECO:0000313" key="5">
    <source>
        <dbReference type="EMBL" id="GAA2035751.1"/>
    </source>
</evidence>
<evidence type="ECO:0000256" key="2">
    <source>
        <dbReference type="SAM" id="Phobius"/>
    </source>
</evidence>
<feature type="transmembrane region" description="Helical" evidence="2">
    <location>
        <begin position="120"/>
        <end position="147"/>
    </location>
</feature>
<dbReference type="InterPro" id="IPR027788">
    <property type="entry name" value="Alpha/beta-hydrolase_N_dom"/>
</dbReference>
<reference evidence="6" key="1">
    <citation type="journal article" date="2019" name="Int. J. Syst. Evol. Microbiol.">
        <title>The Global Catalogue of Microorganisms (GCM) 10K type strain sequencing project: providing services to taxonomists for standard genome sequencing and annotation.</title>
        <authorList>
            <consortium name="The Broad Institute Genomics Platform"/>
            <consortium name="The Broad Institute Genome Sequencing Center for Infectious Disease"/>
            <person name="Wu L."/>
            <person name="Ma J."/>
        </authorList>
    </citation>
    <scope>NUCLEOTIDE SEQUENCE [LARGE SCALE GENOMIC DNA]</scope>
    <source>
        <strain evidence="6">JCM 16014</strain>
    </source>
</reference>
<keyword evidence="6" id="KW-1185">Reference proteome</keyword>
<dbReference type="RefSeq" id="WP_344667210.1">
    <property type="nucleotide sequence ID" value="NZ_BAAAQN010000022.1"/>
</dbReference>
<feature type="compositionally biased region" description="Low complexity" evidence="1">
    <location>
        <begin position="11"/>
        <end position="29"/>
    </location>
</feature>
<dbReference type="Pfam" id="PF15420">
    <property type="entry name" value="Abhydrolase_9_N"/>
    <property type="match status" value="1"/>
</dbReference>
<dbReference type="Proteomes" id="UP001500751">
    <property type="component" value="Unassembled WGS sequence"/>
</dbReference>
<evidence type="ECO:0000259" key="3">
    <source>
        <dbReference type="Pfam" id="PF10081"/>
    </source>
</evidence>
<feature type="transmembrane region" description="Helical" evidence="2">
    <location>
        <begin position="95"/>
        <end position="114"/>
    </location>
</feature>
<dbReference type="EMBL" id="BAAAQN010000022">
    <property type="protein sequence ID" value="GAA2035751.1"/>
    <property type="molecule type" value="Genomic_DNA"/>
</dbReference>
<organism evidence="5 6">
    <name type="scientific">Catenulispora yoronensis</name>
    <dbReference type="NCBI Taxonomy" id="450799"/>
    <lineage>
        <taxon>Bacteria</taxon>
        <taxon>Bacillati</taxon>
        <taxon>Actinomycetota</taxon>
        <taxon>Actinomycetes</taxon>
        <taxon>Catenulisporales</taxon>
        <taxon>Catenulisporaceae</taxon>
        <taxon>Catenulispora</taxon>
    </lineage>
</organism>
<evidence type="ECO:0000256" key="1">
    <source>
        <dbReference type="SAM" id="MobiDB-lite"/>
    </source>
</evidence>
<accession>A0ABP5FYV6</accession>
<feature type="transmembrane region" description="Helical" evidence="2">
    <location>
        <begin position="238"/>
        <end position="256"/>
    </location>
</feature>
<keyword evidence="2" id="KW-1133">Transmembrane helix</keyword>
<feature type="domain" description="Alpha/beta-hydrolase N-terminal" evidence="4">
    <location>
        <begin position="109"/>
        <end position="317"/>
    </location>
</feature>
<evidence type="ECO:0000313" key="6">
    <source>
        <dbReference type="Proteomes" id="UP001500751"/>
    </source>
</evidence>
<feature type="domain" description="Alpha/beta-hydrolase catalytic" evidence="3">
    <location>
        <begin position="334"/>
        <end position="624"/>
    </location>
</feature>
<feature type="region of interest" description="Disordered" evidence="1">
    <location>
        <begin position="1"/>
        <end position="65"/>
    </location>
</feature>
<evidence type="ECO:0000259" key="4">
    <source>
        <dbReference type="Pfam" id="PF15420"/>
    </source>
</evidence>
<dbReference type="Pfam" id="PF10081">
    <property type="entry name" value="Abhydrolase_9"/>
    <property type="match status" value="1"/>
</dbReference>
<protein>
    <submittedName>
        <fullName evidence="5">Alpha/beta-hydrolase family protein</fullName>
    </submittedName>
</protein>
<feature type="region of interest" description="Disordered" evidence="1">
    <location>
        <begin position="277"/>
        <end position="296"/>
    </location>
</feature>
<sequence length="636" mass="69527">MTPDIDAFSEPPGGRSGARPAPDRPAGPGRSERPERPDRSEQPGQPGQPGQPSQPDHSGRPDRPPTIRARIAAFAARPYWDPPNPAWVVRRWPDLTGYCFGTLFFWLSLTPSLLPRPWLLQGLIGGITGIAGYGVGSLISTLVRLVLPRPPSEHTRTRSWQLVPVVLLVVSVSVVVWGARAQRRLRVLQGLGESSTWNGAIIIVISLATFLLLLVLCRAVRLMARKLVAWFGRVLPTPLAYALGVLACALLVVAGTKNVLWDRGIIGFIDHVSRQANEGTEPGVHPPTSPTVSGSPASLVPWSSLGTKGRTFVATAPTPQELRAFSGHPAKPPIRVYVGEQPEEPDFTKAAELAVRELDRTGAWDRKVINIVGTTGSGWVDRNIPTPLEYMYDGDTATVAIQYSYLPSWISFLVDQERAGHAARALYQAVHSRLEAVPADRRPQLVLSGESLGSFSIDAVFDTPQDLVAGSDGGFFEGPPQASRVWRKIVAGRDPGSPEWRPVYQGAKDIRFAQWPDTDLRYPLNAPWHHPRVVYLQNASDPVVWWTPNLLFTKPGWAYPPLGPDITPQLRYYPIVSFWQTTVDLAVSFGMPVPHGHSYGTGACVGWAAVLPPPGWGPADTEHLENTMAAINRSWS</sequence>
<feature type="transmembrane region" description="Helical" evidence="2">
    <location>
        <begin position="159"/>
        <end position="179"/>
    </location>
</feature>